<sequence>MNAVIIRLWLAVLTVMLSLATLKGQTITLSNVDPNGSPDDAFDGTIFQSGNQYGDANIYAILSGGAKSFQIVSPGESLTKTISSTGYFTIRTASNMVVDKSKILNFSGTVTGSVAITIKPLSVTTLSANVSSETTPGSELTVSYQTGAGTFPPELIVGKFKVQLLDANGNLLSDLLNSADQYTGAEKVNSSRGNIRFIKATIPVFTPAGTYRVRVITQGLTTQVIGSTSGQFTIRDNPPIIGNNGVSSSSFCAGTTVSFPFSTTGVFPSGNLFKVRLIDGSGTILQDLVETSATTPVRAILPSTLANGSYRFLIASTSTNVVSSTSTINITALPTMSLSGSSSNIAGSQAAVQVKFTGTPPWSVDFTDYRSDVAPNYVRTITTSASSTSINPTLFFTSTYDKSFIKGFKDSGCGTSTAINGSSQIIVTPLVITTGSLSGTYCPGSVITVPFTTNSQLPTDAICQVQLSDSNGSFQNGTIIGTGSRTSPISATLSQSLTPGAGYRLLIIVQKPTSQSGIDYNDAINSTSGTLIVNRPDAPKVTDLYFCSGTVLSPLTATGTNLKWYSEVNEQPLSGTPTPLNDRSSRYFVSQTVNGCESPQATLNVYSKSVPSPPSLTSVTLCQGAQGQFSTSIIGALWYTSATGGVGSAQPPTLNSQAAGDQVVYVTQTVNGCESSRAAVKATVYAIPTAPTFQVPVPLCQYATATALTAVGQSLTWYDQSGKLNGAPVPETSVSGTKSYSVSQKVNGCESPRTQIDQVIRVAPATPTATSVRFCVGELPRSLTATGSTIKWYTTITGGTSTSTSPAFLTETPSVLTFYVTQTDNNNCESLRLPISVSVVAPPAAPTVNSSQVVCQFAKVSSLTASPNTGLVWQGSGINGISDIAPTPATTQPATYTYLVSQKAGTCTSIASSITFTVRKLPDPPKVVSPATFCIGQTSSVLSATADGPLTWYTNVDHSGSSSSQIVVNTNRASATTFYVTQTDNFKCESQNSILDVRVSTKATARLTGDGDIYPGDSTAVRVRLTGDGPWSFTNWNKQVINTSDSLYVKWERPAATRSFAITNLTSACGVGDILNIYTLLVRTPLGNQAIVEPVLLKAYPNPTTGDIIVDWSSPVKQDINLQILNSEGKIIRQVTRESTNVLQTEHFQIDSQPTGQYILQITTQKNGVLSRRVVKH</sequence>
<reference evidence="3 4" key="1">
    <citation type="submission" date="2018-06" db="EMBL/GenBank/DDBJ databases">
        <title>Spirosoma sp. HMF3257 Genome sequencing and assembly.</title>
        <authorList>
            <person name="Kang H."/>
            <person name="Cha I."/>
            <person name="Kim H."/>
            <person name="Kang J."/>
            <person name="Joh K."/>
        </authorList>
    </citation>
    <scope>NUCLEOTIDE SEQUENCE [LARGE SCALE GENOMIC DNA]</scope>
    <source>
        <strain evidence="3 4">HMF3257</strain>
    </source>
</reference>
<dbReference type="InterPro" id="IPR044023">
    <property type="entry name" value="Ig_7"/>
</dbReference>
<accession>A0A327NG32</accession>
<comment type="caution">
    <text evidence="3">The sequence shown here is derived from an EMBL/GenBank/DDBJ whole genome shotgun (WGS) entry which is preliminary data.</text>
</comment>
<evidence type="ECO:0000259" key="1">
    <source>
        <dbReference type="Pfam" id="PF18962"/>
    </source>
</evidence>
<dbReference type="Pfam" id="PF19081">
    <property type="entry name" value="Ig_7"/>
    <property type="match status" value="1"/>
</dbReference>
<evidence type="ECO:0000313" key="3">
    <source>
        <dbReference type="EMBL" id="RAI73219.1"/>
    </source>
</evidence>
<dbReference type="OrthoDB" id="914862at2"/>
<proteinExistence type="predicted"/>
<dbReference type="InterPro" id="IPR026444">
    <property type="entry name" value="Secre_tail"/>
</dbReference>
<dbReference type="EMBL" id="QLII01000001">
    <property type="protein sequence ID" value="RAI73219.1"/>
    <property type="molecule type" value="Genomic_DNA"/>
</dbReference>
<gene>
    <name evidence="3" type="ORF">HMF3257_00150</name>
</gene>
<dbReference type="AlphaFoldDB" id="A0A327NG32"/>
<dbReference type="RefSeq" id="WP_111340101.1">
    <property type="nucleotide sequence ID" value="NZ_QLII01000001.1"/>
</dbReference>
<dbReference type="Proteomes" id="UP000249016">
    <property type="component" value="Unassembled WGS sequence"/>
</dbReference>
<feature type="domain" description="Secretion system C-terminal sorting" evidence="1">
    <location>
        <begin position="1100"/>
        <end position="1174"/>
    </location>
</feature>
<dbReference type="Pfam" id="PF18962">
    <property type="entry name" value="Por_Secre_tail"/>
    <property type="match status" value="1"/>
</dbReference>
<dbReference type="NCBIfam" id="TIGR04183">
    <property type="entry name" value="Por_Secre_tail"/>
    <property type="match status" value="1"/>
</dbReference>
<keyword evidence="4" id="KW-1185">Reference proteome</keyword>
<evidence type="ECO:0000313" key="4">
    <source>
        <dbReference type="Proteomes" id="UP000249016"/>
    </source>
</evidence>
<name>A0A327NG32_9BACT</name>
<organism evidence="3 4">
    <name type="scientific">Spirosoma telluris</name>
    <dbReference type="NCBI Taxonomy" id="2183553"/>
    <lineage>
        <taxon>Bacteria</taxon>
        <taxon>Pseudomonadati</taxon>
        <taxon>Bacteroidota</taxon>
        <taxon>Cytophagia</taxon>
        <taxon>Cytophagales</taxon>
        <taxon>Cytophagaceae</taxon>
        <taxon>Spirosoma</taxon>
    </lineage>
</organism>
<protein>
    <recommendedName>
        <fullName evidence="5">T9SS type A sorting domain-containing protein</fullName>
    </recommendedName>
</protein>
<feature type="domain" description="Ig-like" evidence="2">
    <location>
        <begin position="764"/>
        <end position="839"/>
    </location>
</feature>
<evidence type="ECO:0008006" key="5">
    <source>
        <dbReference type="Google" id="ProtNLM"/>
    </source>
</evidence>
<evidence type="ECO:0000259" key="2">
    <source>
        <dbReference type="Pfam" id="PF19081"/>
    </source>
</evidence>